<evidence type="ECO:0000313" key="9">
    <source>
        <dbReference type="EMBL" id="KAF2751074.1"/>
    </source>
</evidence>
<feature type="transmembrane region" description="Helical" evidence="7">
    <location>
        <begin position="28"/>
        <end position="52"/>
    </location>
</feature>
<dbReference type="GO" id="GO:0016020">
    <property type="term" value="C:membrane"/>
    <property type="evidence" value="ECO:0007669"/>
    <property type="project" value="UniProtKB-SubCell"/>
</dbReference>
<feature type="region of interest" description="Disordered" evidence="6">
    <location>
        <begin position="272"/>
        <end position="305"/>
    </location>
</feature>
<dbReference type="InterPro" id="IPR052337">
    <property type="entry name" value="SAT4-like"/>
</dbReference>
<feature type="transmembrane region" description="Helical" evidence="7">
    <location>
        <begin position="164"/>
        <end position="185"/>
    </location>
</feature>
<feature type="domain" description="Rhodopsin" evidence="8">
    <location>
        <begin position="14"/>
        <end position="258"/>
    </location>
</feature>
<dbReference type="EMBL" id="MU006562">
    <property type="protein sequence ID" value="KAF2751074.1"/>
    <property type="molecule type" value="Genomic_DNA"/>
</dbReference>
<sequence>MVALPSVLIVAHIALQIWQRKGREVQDWLLYVAYVFFLAQAVCYMVVIPTVYKINRVLASAAPIYEEIQPDGIFYTRMFFVTLMSFWISLWTVKLSLLFLYKKLMDRLPRIYKKLWIAVVIFCIISLIACIVSYFTSCDSIRETLVNGYCPGTPRTVRAQMASLYMSFAVDVLSDFMIMALPIQLVWNLQLPRGQKIAVIALFSSGFVCIVFATLRVSQIAVKAKQDDASPEPTWLSLWSIIETSVAVCIGCMPAFAIAYRRHVAQSQHTGEGYIRQGPSNAGTALSRPENSRFTKSRNETYWGDGASSQEELALPLKDIVITQTFHQEAGNRTPVTSTHIEANSKENPYTRNAGW</sequence>
<dbReference type="PANTHER" id="PTHR33048:SF146">
    <property type="entry name" value="INTEGRAL MEMBRANE PROTEIN"/>
    <property type="match status" value="1"/>
</dbReference>
<feature type="compositionally biased region" description="Polar residues" evidence="6">
    <location>
        <begin position="334"/>
        <end position="356"/>
    </location>
</feature>
<reference evidence="9" key="1">
    <citation type="journal article" date="2020" name="Stud. Mycol.">
        <title>101 Dothideomycetes genomes: a test case for predicting lifestyles and emergence of pathogens.</title>
        <authorList>
            <person name="Haridas S."/>
            <person name="Albert R."/>
            <person name="Binder M."/>
            <person name="Bloem J."/>
            <person name="Labutti K."/>
            <person name="Salamov A."/>
            <person name="Andreopoulos B."/>
            <person name="Baker S."/>
            <person name="Barry K."/>
            <person name="Bills G."/>
            <person name="Bluhm B."/>
            <person name="Cannon C."/>
            <person name="Castanera R."/>
            <person name="Culley D."/>
            <person name="Daum C."/>
            <person name="Ezra D."/>
            <person name="Gonzalez J."/>
            <person name="Henrissat B."/>
            <person name="Kuo A."/>
            <person name="Liang C."/>
            <person name="Lipzen A."/>
            <person name="Lutzoni F."/>
            <person name="Magnuson J."/>
            <person name="Mondo S."/>
            <person name="Nolan M."/>
            <person name="Ohm R."/>
            <person name="Pangilinan J."/>
            <person name="Park H.-J."/>
            <person name="Ramirez L."/>
            <person name="Alfaro M."/>
            <person name="Sun H."/>
            <person name="Tritt A."/>
            <person name="Yoshinaga Y."/>
            <person name="Zwiers L.-H."/>
            <person name="Turgeon B."/>
            <person name="Goodwin S."/>
            <person name="Spatafora J."/>
            <person name="Crous P."/>
            <person name="Grigoriev I."/>
        </authorList>
    </citation>
    <scope>NUCLEOTIDE SEQUENCE</scope>
    <source>
        <strain evidence="9">CBS 119925</strain>
    </source>
</reference>
<evidence type="ECO:0000256" key="7">
    <source>
        <dbReference type="SAM" id="Phobius"/>
    </source>
</evidence>
<dbReference type="Pfam" id="PF20684">
    <property type="entry name" value="Fung_rhodopsin"/>
    <property type="match status" value="1"/>
</dbReference>
<feature type="region of interest" description="Disordered" evidence="6">
    <location>
        <begin position="331"/>
        <end position="356"/>
    </location>
</feature>
<dbReference type="AlphaFoldDB" id="A0A6A6VMW6"/>
<keyword evidence="4 7" id="KW-0472">Membrane</keyword>
<feature type="transmembrane region" description="Helical" evidence="7">
    <location>
        <begin position="114"/>
        <end position="135"/>
    </location>
</feature>
<evidence type="ECO:0000259" key="8">
    <source>
        <dbReference type="Pfam" id="PF20684"/>
    </source>
</evidence>
<dbReference type="OrthoDB" id="2988756at2759"/>
<feature type="transmembrane region" description="Helical" evidence="7">
    <location>
        <begin position="197"/>
        <end position="215"/>
    </location>
</feature>
<dbReference type="PANTHER" id="PTHR33048">
    <property type="entry name" value="PTH11-LIKE INTEGRAL MEMBRANE PROTEIN (AFU_ORTHOLOGUE AFUA_5G11245)"/>
    <property type="match status" value="1"/>
</dbReference>
<accession>A0A6A6VMW6</accession>
<dbReference type="InterPro" id="IPR049326">
    <property type="entry name" value="Rhodopsin_dom_fungi"/>
</dbReference>
<evidence type="ECO:0000256" key="5">
    <source>
        <dbReference type="ARBA" id="ARBA00038359"/>
    </source>
</evidence>
<feature type="transmembrane region" description="Helical" evidence="7">
    <location>
        <begin position="235"/>
        <end position="260"/>
    </location>
</feature>
<evidence type="ECO:0000256" key="3">
    <source>
        <dbReference type="ARBA" id="ARBA00022989"/>
    </source>
</evidence>
<organism evidence="9 10">
    <name type="scientific">Sporormia fimetaria CBS 119925</name>
    <dbReference type="NCBI Taxonomy" id="1340428"/>
    <lineage>
        <taxon>Eukaryota</taxon>
        <taxon>Fungi</taxon>
        <taxon>Dikarya</taxon>
        <taxon>Ascomycota</taxon>
        <taxon>Pezizomycotina</taxon>
        <taxon>Dothideomycetes</taxon>
        <taxon>Pleosporomycetidae</taxon>
        <taxon>Pleosporales</taxon>
        <taxon>Sporormiaceae</taxon>
        <taxon>Sporormia</taxon>
    </lineage>
</organism>
<feature type="compositionally biased region" description="Basic and acidic residues" evidence="6">
    <location>
        <begin position="290"/>
        <end position="299"/>
    </location>
</feature>
<keyword evidence="10" id="KW-1185">Reference proteome</keyword>
<evidence type="ECO:0000256" key="6">
    <source>
        <dbReference type="SAM" id="MobiDB-lite"/>
    </source>
</evidence>
<dbReference type="Proteomes" id="UP000799440">
    <property type="component" value="Unassembled WGS sequence"/>
</dbReference>
<comment type="similarity">
    <text evidence="5">Belongs to the SAT4 family.</text>
</comment>
<feature type="transmembrane region" description="Helical" evidence="7">
    <location>
        <begin position="72"/>
        <end position="93"/>
    </location>
</feature>
<evidence type="ECO:0000256" key="1">
    <source>
        <dbReference type="ARBA" id="ARBA00004141"/>
    </source>
</evidence>
<keyword evidence="2 7" id="KW-0812">Transmembrane</keyword>
<evidence type="ECO:0000256" key="2">
    <source>
        <dbReference type="ARBA" id="ARBA00022692"/>
    </source>
</evidence>
<protein>
    <recommendedName>
        <fullName evidence="8">Rhodopsin domain-containing protein</fullName>
    </recommendedName>
</protein>
<proteinExistence type="inferred from homology"/>
<gene>
    <name evidence="9" type="ORF">M011DRAFT_491697</name>
</gene>
<keyword evidence="3 7" id="KW-1133">Transmembrane helix</keyword>
<evidence type="ECO:0000256" key="4">
    <source>
        <dbReference type="ARBA" id="ARBA00023136"/>
    </source>
</evidence>
<evidence type="ECO:0000313" key="10">
    <source>
        <dbReference type="Proteomes" id="UP000799440"/>
    </source>
</evidence>
<comment type="subcellular location">
    <subcellularLocation>
        <location evidence="1">Membrane</location>
        <topology evidence="1">Multi-pass membrane protein</topology>
    </subcellularLocation>
</comment>
<name>A0A6A6VMW6_9PLEO</name>